<name>A0A2H0FL22_9BACT</name>
<sequence length="106" mass="12377">MNGNGKGLIEIDLEKEVKKSLEKIAKRGKVKNQEEQILVSATALIYQFLSTRSDQIDREIKDQIEERRKEVGLFFPPITEAILAWREEKREDIPEKIKKLAERGRK</sequence>
<organism evidence="1 2">
    <name type="scientific">Candidatus Nealsonbacteria bacterium CG18_big_fil_WC_8_21_14_2_50_37_10</name>
    <dbReference type="NCBI Taxonomy" id="1974717"/>
    <lineage>
        <taxon>Bacteria</taxon>
        <taxon>Candidatus Nealsoniibacteriota</taxon>
    </lineage>
</organism>
<protein>
    <submittedName>
        <fullName evidence="1">Uncharacterized protein</fullName>
    </submittedName>
</protein>
<evidence type="ECO:0000313" key="1">
    <source>
        <dbReference type="EMBL" id="PIQ07322.1"/>
    </source>
</evidence>
<dbReference type="AlphaFoldDB" id="A0A2H0FL22"/>
<dbReference type="EMBL" id="PCUC01000049">
    <property type="protein sequence ID" value="PIQ07322.1"/>
    <property type="molecule type" value="Genomic_DNA"/>
</dbReference>
<proteinExistence type="predicted"/>
<reference evidence="1 2" key="1">
    <citation type="submission" date="2017-09" db="EMBL/GenBank/DDBJ databases">
        <title>Depth-based differentiation of microbial function through sediment-hosted aquifers and enrichment of novel symbionts in the deep terrestrial subsurface.</title>
        <authorList>
            <person name="Probst A.J."/>
            <person name="Ladd B."/>
            <person name="Jarett J.K."/>
            <person name="Geller-Mcgrath D.E."/>
            <person name="Sieber C.M."/>
            <person name="Emerson J.B."/>
            <person name="Anantharaman K."/>
            <person name="Thomas B.C."/>
            <person name="Malmstrom R."/>
            <person name="Stieglmeier M."/>
            <person name="Klingl A."/>
            <person name="Woyke T."/>
            <person name="Ryan C.M."/>
            <person name="Banfield J.F."/>
        </authorList>
    </citation>
    <scope>NUCLEOTIDE SEQUENCE [LARGE SCALE GENOMIC DNA]</scope>
    <source>
        <strain evidence="1">CG18_big_fil_WC_8_21_14_2_50_37_10</strain>
    </source>
</reference>
<comment type="caution">
    <text evidence="1">The sequence shown here is derived from an EMBL/GenBank/DDBJ whole genome shotgun (WGS) entry which is preliminary data.</text>
</comment>
<evidence type="ECO:0000313" key="2">
    <source>
        <dbReference type="Proteomes" id="UP000230778"/>
    </source>
</evidence>
<dbReference type="Proteomes" id="UP000230778">
    <property type="component" value="Unassembled WGS sequence"/>
</dbReference>
<gene>
    <name evidence="1" type="ORF">COW72_00915</name>
</gene>
<accession>A0A2H0FL22</accession>